<dbReference type="InterPro" id="IPR054422">
    <property type="entry name" value="TetR-like_HI_0893_C"/>
</dbReference>
<dbReference type="InterPro" id="IPR009057">
    <property type="entry name" value="Homeodomain-like_sf"/>
</dbReference>
<dbReference type="InterPro" id="IPR050624">
    <property type="entry name" value="HTH-type_Tx_Regulator"/>
</dbReference>
<dbReference type="Pfam" id="PF22604">
    <property type="entry name" value="TetR_HI_0893_C"/>
    <property type="match status" value="1"/>
</dbReference>
<dbReference type="PANTHER" id="PTHR43479">
    <property type="entry name" value="ACREF/ENVCD OPERON REPRESSOR-RELATED"/>
    <property type="match status" value="1"/>
</dbReference>
<dbReference type="GO" id="GO:0003677">
    <property type="term" value="F:DNA binding"/>
    <property type="evidence" value="ECO:0007669"/>
    <property type="project" value="UniProtKB-UniRule"/>
</dbReference>
<dbReference type="Proteomes" id="UP000449209">
    <property type="component" value="Unassembled WGS sequence"/>
</dbReference>
<dbReference type="Pfam" id="PF00440">
    <property type="entry name" value="TetR_N"/>
    <property type="match status" value="1"/>
</dbReference>
<evidence type="ECO:0000313" key="4">
    <source>
        <dbReference type="EMBL" id="MYV17511.1"/>
    </source>
</evidence>
<dbReference type="EMBL" id="WEZQ01000014">
    <property type="protein sequence ID" value="MYV17511.1"/>
    <property type="molecule type" value="Genomic_DNA"/>
</dbReference>
<dbReference type="InterPro" id="IPR001647">
    <property type="entry name" value="HTH_TetR"/>
</dbReference>
<evidence type="ECO:0000256" key="2">
    <source>
        <dbReference type="PROSITE-ProRule" id="PRU00335"/>
    </source>
</evidence>
<accession>A0A6N9I3E5</accession>
<dbReference type="OrthoDB" id="9809994at2"/>
<protein>
    <submittedName>
        <fullName evidence="4">TetR family transcriptional regulator</fullName>
    </submittedName>
</protein>
<dbReference type="PROSITE" id="PS50977">
    <property type="entry name" value="HTH_TETR_2"/>
    <property type="match status" value="1"/>
</dbReference>
<dbReference type="Gene3D" id="1.10.357.10">
    <property type="entry name" value="Tetracycline Repressor, domain 2"/>
    <property type="match status" value="1"/>
</dbReference>
<keyword evidence="1 2" id="KW-0238">DNA-binding</keyword>
<dbReference type="AlphaFoldDB" id="A0A6N9I3E5"/>
<feature type="domain" description="HTH tetR-type" evidence="3">
    <location>
        <begin position="6"/>
        <end position="66"/>
    </location>
</feature>
<dbReference type="RefSeq" id="WP_161003895.1">
    <property type="nucleotide sequence ID" value="NZ_WEZQ01000014.1"/>
</dbReference>
<evidence type="ECO:0000313" key="5">
    <source>
        <dbReference type="Proteomes" id="UP000449209"/>
    </source>
</evidence>
<evidence type="ECO:0000259" key="3">
    <source>
        <dbReference type="PROSITE" id="PS50977"/>
    </source>
</evidence>
<evidence type="ECO:0000256" key="1">
    <source>
        <dbReference type="ARBA" id="ARBA00023125"/>
    </source>
</evidence>
<gene>
    <name evidence="4" type="ORF">GB993_08340</name>
</gene>
<sequence length="196" mass="22288">MRTKNEQRPQEIIDVVAHMVIEEGISSIAMGKVAKRTGISQSNIYLYFKNKDDLLKQVFLAQKAKMSDYMRDHFSEQPGAIANMKLYARIIYQFAIENPVAMDVITQYENSPIFAQIDISAEEAEMDFDRVTVLVKQGIADGIVRDTDPYVLMAIAFDTLVRYAKSVRDKIVDPIQVPLETILDILEAAWLAPKNR</sequence>
<dbReference type="SUPFAM" id="SSF46689">
    <property type="entry name" value="Homeodomain-like"/>
    <property type="match status" value="1"/>
</dbReference>
<organism evidence="4 5">
    <name type="scientific">Furfurilactobacillus milii</name>
    <dbReference type="NCBI Taxonomy" id="2888272"/>
    <lineage>
        <taxon>Bacteria</taxon>
        <taxon>Bacillati</taxon>
        <taxon>Bacillota</taxon>
        <taxon>Bacilli</taxon>
        <taxon>Lactobacillales</taxon>
        <taxon>Lactobacillaceae</taxon>
        <taxon>Furfurilactobacillus</taxon>
    </lineage>
</organism>
<proteinExistence type="predicted"/>
<name>A0A6N9I3E5_9LACO</name>
<comment type="caution">
    <text evidence="4">The sequence shown here is derived from an EMBL/GenBank/DDBJ whole genome shotgun (WGS) entry which is preliminary data.</text>
</comment>
<reference evidence="4 5" key="1">
    <citation type="journal article" date="2019" name="Appl. Environ. Microbiol.">
        <title>Genetic determinants of hydroxycinnamic acid metabolism in heterofermentative lactobacilli.</title>
        <authorList>
            <person name="Gaur G."/>
            <person name="Oh J.H."/>
            <person name="Filannino P."/>
            <person name="Gobbetti M."/>
            <person name="van Pijkeren J.P."/>
            <person name="Ganzle M.G."/>
        </authorList>
    </citation>
    <scope>NUCLEOTIDE SEQUENCE [LARGE SCALE GENOMIC DNA]</scope>
    <source>
        <strain evidence="4 5">C5</strain>
    </source>
</reference>
<dbReference type="PANTHER" id="PTHR43479:SF11">
    <property type="entry name" value="ACREF_ENVCD OPERON REPRESSOR-RELATED"/>
    <property type="match status" value="1"/>
</dbReference>
<dbReference type="PRINTS" id="PR00455">
    <property type="entry name" value="HTHTETR"/>
</dbReference>
<feature type="DNA-binding region" description="H-T-H motif" evidence="2">
    <location>
        <begin position="29"/>
        <end position="48"/>
    </location>
</feature>